<reference evidence="1" key="1">
    <citation type="submission" date="2023-04" db="EMBL/GenBank/DDBJ databases">
        <authorList>
            <person name="Vijverberg K."/>
            <person name="Xiong W."/>
            <person name="Schranz E."/>
        </authorList>
    </citation>
    <scope>NUCLEOTIDE SEQUENCE</scope>
</reference>
<name>A0AA36E484_LACSI</name>
<proteinExistence type="predicted"/>
<dbReference type="AlphaFoldDB" id="A0AA36E484"/>
<accession>A0AA36E484</accession>
<organism evidence="1 2">
    <name type="scientific">Lactuca saligna</name>
    <name type="common">Willowleaf lettuce</name>
    <dbReference type="NCBI Taxonomy" id="75948"/>
    <lineage>
        <taxon>Eukaryota</taxon>
        <taxon>Viridiplantae</taxon>
        <taxon>Streptophyta</taxon>
        <taxon>Embryophyta</taxon>
        <taxon>Tracheophyta</taxon>
        <taxon>Spermatophyta</taxon>
        <taxon>Magnoliopsida</taxon>
        <taxon>eudicotyledons</taxon>
        <taxon>Gunneridae</taxon>
        <taxon>Pentapetalae</taxon>
        <taxon>asterids</taxon>
        <taxon>campanulids</taxon>
        <taxon>Asterales</taxon>
        <taxon>Asteraceae</taxon>
        <taxon>Cichorioideae</taxon>
        <taxon>Cichorieae</taxon>
        <taxon>Lactucinae</taxon>
        <taxon>Lactuca</taxon>
    </lineage>
</organism>
<keyword evidence="2" id="KW-1185">Reference proteome</keyword>
<evidence type="ECO:0000313" key="1">
    <source>
        <dbReference type="EMBL" id="CAI9282416.1"/>
    </source>
</evidence>
<protein>
    <submittedName>
        <fullName evidence="1">Uncharacterized protein</fullName>
    </submittedName>
</protein>
<dbReference type="Proteomes" id="UP001177003">
    <property type="component" value="Chromosome 4"/>
</dbReference>
<sequence length="118" mass="13768">MDNQIVQYACHRMALPLYPVFSQTFFSVYKAKQKLRQIIVKPNTRYYPSIKCADKNYGSHENISLPIYQPTIWTHNFIEALDVNFPINSREEVKEVEKKGMELNFDYKNGGLSIFAIA</sequence>
<gene>
    <name evidence="1" type="ORF">LSALG_LOCUS22057</name>
</gene>
<evidence type="ECO:0000313" key="2">
    <source>
        <dbReference type="Proteomes" id="UP001177003"/>
    </source>
</evidence>
<dbReference type="EMBL" id="OX465080">
    <property type="protein sequence ID" value="CAI9282416.1"/>
    <property type="molecule type" value="Genomic_DNA"/>
</dbReference>